<keyword evidence="2" id="KW-0812">Transmembrane</keyword>
<gene>
    <name evidence="3" type="ORF">M378DRAFT_91757</name>
</gene>
<keyword evidence="2" id="KW-0472">Membrane</keyword>
<evidence type="ECO:0000256" key="1">
    <source>
        <dbReference type="SAM" id="MobiDB-lite"/>
    </source>
</evidence>
<dbReference type="STRING" id="946122.A0A0C2SLR8"/>
<evidence type="ECO:0000256" key="2">
    <source>
        <dbReference type="SAM" id="Phobius"/>
    </source>
</evidence>
<dbReference type="PANTHER" id="PTHR33481">
    <property type="entry name" value="REVERSE TRANSCRIPTASE"/>
    <property type="match status" value="1"/>
</dbReference>
<feature type="non-terminal residue" evidence="3">
    <location>
        <position position="201"/>
    </location>
</feature>
<keyword evidence="4" id="KW-1185">Reference proteome</keyword>
<dbReference type="AlphaFoldDB" id="A0A0C2SLR8"/>
<feature type="transmembrane region" description="Helical" evidence="2">
    <location>
        <begin position="16"/>
        <end position="34"/>
    </location>
</feature>
<dbReference type="HOGENOM" id="CLU_1363236_0_0_1"/>
<feature type="region of interest" description="Disordered" evidence="1">
    <location>
        <begin position="171"/>
        <end position="201"/>
    </location>
</feature>
<protein>
    <submittedName>
        <fullName evidence="3">Uncharacterized protein</fullName>
    </submittedName>
</protein>
<evidence type="ECO:0000313" key="3">
    <source>
        <dbReference type="EMBL" id="KIL54879.1"/>
    </source>
</evidence>
<keyword evidence="2" id="KW-1133">Transmembrane helix</keyword>
<proteinExistence type="predicted"/>
<name>A0A0C2SLR8_AMAMK</name>
<sequence>MLGNSIRGSDPDSRRLLYITCVLPILTYGFQLWYRTGSRGCKKLVTKLKPVQSMAARWITGAFKTTPTGATETLAGLCPLYLNLERLYNKSSFRLHRLHDNHGIIAYYPLPAFYTSAIINIPNHPNHGPAPEIQRGNPRKRKALPPSSPLEALYIASQYIKETFFPFSPEATPGFRATDTHPTQIELPTLEPPEDKSDDAH</sequence>
<dbReference type="OrthoDB" id="3258143at2759"/>
<dbReference type="PANTHER" id="PTHR33481:SF1">
    <property type="entry name" value="ENDONUCLEASE_EXONUCLEASE_PHOSPHATASE DOMAIN-CONTAINING PROTEIN-RELATED"/>
    <property type="match status" value="1"/>
</dbReference>
<feature type="region of interest" description="Disordered" evidence="1">
    <location>
        <begin position="125"/>
        <end position="144"/>
    </location>
</feature>
<dbReference type="Proteomes" id="UP000054549">
    <property type="component" value="Unassembled WGS sequence"/>
</dbReference>
<dbReference type="InParanoid" id="A0A0C2SLR8"/>
<reference evidence="3 4" key="1">
    <citation type="submission" date="2014-04" db="EMBL/GenBank/DDBJ databases">
        <title>Evolutionary Origins and Diversification of the Mycorrhizal Mutualists.</title>
        <authorList>
            <consortium name="DOE Joint Genome Institute"/>
            <consortium name="Mycorrhizal Genomics Consortium"/>
            <person name="Kohler A."/>
            <person name="Kuo A."/>
            <person name="Nagy L.G."/>
            <person name="Floudas D."/>
            <person name="Copeland A."/>
            <person name="Barry K.W."/>
            <person name="Cichocki N."/>
            <person name="Veneault-Fourrey C."/>
            <person name="LaButti K."/>
            <person name="Lindquist E.A."/>
            <person name="Lipzen A."/>
            <person name="Lundell T."/>
            <person name="Morin E."/>
            <person name="Murat C."/>
            <person name="Riley R."/>
            <person name="Ohm R."/>
            <person name="Sun H."/>
            <person name="Tunlid A."/>
            <person name="Henrissat B."/>
            <person name="Grigoriev I.V."/>
            <person name="Hibbett D.S."/>
            <person name="Martin F."/>
        </authorList>
    </citation>
    <scope>NUCLEOTIDE SEQUENCE [LARGE SCALE GENOMIC DNA]</scope>
    <source>
        <strain evidence="3 4">Koide BX008</strain>
    </source>
</reference>
<accession>A0A0C2SLR8</accession>
<dbReference type="EMBL" id="KN818609">
    <property type="protein sequence ID" value="KIL54879.1"/>
    <property type="molecule type" value="Genomic_DNA"/>
</dbReference>
<organism evidence="3 4">
    <name type="scientific">Amanita muscaria (strain Koide BX008)</name>
    <dbReference type="NCBI Taxonomy" id="946122"/>
    <lineage>
        <taxon>Eukaryota</taxon>
        <taxon>Fungi</taxon>
        <taxon>Dikarya</taxon>
        <taxon>Basidiomycota</taxon>
        <taxon>Agaricomycotina</taxon>
        <taxon>Agaricomycetes</taxon>
        <taxon>Agaricomycetidae</taxon>
        <taxon>Agaricales</taxon>
        <taxon>Pluteineae</taxon>
        <taxon>Amanitaceae</taxon>
        <taxon>Amanita</taxon>
    </lineage>
</organism>
<evidence type="ECO:0000313" key="4">
    <source>
        <dbReference type="Proteomes" id="UP000054549"/>
    </source>
</evidence>